<name>A0A1J5SSN0_9ZZZZ</name>
<dbReference type="AlphaFoldDB" id="A0A1J5SSN0"/>
<sequence>MNIAEEIKTVTAEELSAAFVESRLKFTKGYGLLTALQKPVIRRALELHALSIRYRQRDQNGEPAPMKRAA</sequence>
<accession>A0A1J5SSN0</accession>
<gene>
    <name evidence="1" type="ORF">GALL_71660</name>
</gene>
<proteinExistence type="predicted"/>
<protein>
    <submittedName>
        <fullName evidence="1">Uncharacterized protein</fullName>
    </submittedName>
</protein>
<reference evidence="1" key="1">
    <citation type="submission" date="2016-10" db="EMBL/GenBank/DDBJ databases">
        <title>Sequence of Gallionella enrichment culture.</title>
        <authorList>
            <person name="Poehlein A."/>
            <person name="Muehling M."/>
            <person name="Daniel R."/>
        </authorList>
    </citation>
    <scope>NUCLEOTIDE SEQUENCE</scope>
</reference>
<organism evidence="1">
    <name type="scientific">mine drainage metagenome</name>
    <dbReference type="NCBI Taxonomy" id="410659"/>
    <lineage>
        <taxon>unclassified sequences</taxon>
        <taxon>metagenomes</taxon>
        <taxon>ecological metagenomes</taxon>
    </lineage>
</organism>
<comment type="caution">
    <text evidence="1">The sequence shown here is derived from an EMBL/GenBank/DDBJ whole genome shotgun (WGS) entry which is preliminary data.</text>
</comment>
<evidence type="ECO:0000313" key="1">
    <source>
        <dbReference type="EMBL" id="OIR10995.1"/>
    </source>
</evidence>
<dbReference type="EMBL" id="MLJW01000021">
    <property type="protein sequence ID" value="OIR10995.1"/>
    <property type="molecule type" value="Genomic_DNA"/>
</dbReference>